<feature type="non-terminal residue" evidence="1">
    <location>
        <position position="1"/>
    </location>
</feature>
<dbReference type="AlphaFoldDB" id="G4ZV49"/>
<dbReference type="SMR" id="G4ZV49"/>
<evidence type="ECO:0008006" key="3">
    <source>
        <dbReference type="Google" id="ProtNLM"/>
    </source>
</evidence>
<dbReference type="KEGG" id="psoj:PHYSODRAFT_510865"/>
<organism evidence="1 2">
    <name type="scientific">Phytophthora sojae (strain P6497)</name>
    <name type="common">Soybean stem and root rot agent</name>
    <name type="synonym">Phytophthora megasperma f. sp. glycines</name>
    <dbReference type="NCBI Taxonomy" id="1094619"/>
    <lineage>
        <taxon>Eukaryota</taxon>
        <taxon>Sar</taxon>
        <taxon>Stramenopiles</taxon>
        <taxon>Oomycota</taxon>
        <taxon>Peronosporomycetes</taxon>
        <taxon>Peronosporales</taxon>
        <taxon>Peronosporaceae</taxon>
        <taxon>Phytophthora</taxon>
    </lineage>
</organism>
<proteinExistence type="predicted"/>
<keyword evidence="2" id="KW-1185">Reference proteome</keyword>
<dbReference type="RefSeq" id="XP_009531102.1">
    <property type="nucleotide sequence ID" value="XM_009532807.1"/>
</dbReference>
<reference evidence="1 2" key="1">
    <citation type="journal article" date="2006" name="Science">
        <title>Phytophthora genome sequences uncover evolutionary origins and mechanisms of pathogenesis.</title>
        <authorList>
            <person name="Tyler B.M."/>
            <person name="Tripathy S."/>
            <person name="Zhang X."/>
            <person name="Dehal P."/>
            <person name="Jiang R.H."/>
            <person name="Aerts A."/>
            <person name="Arredondo F.D."/>
            <person name="Baxter L."/>
            <person name="Bensasson D."/>
            <person name="Beynon J.L."/>
            <person name="Chapman J."/>
            <person name="Damasceno C.M."/>
            <person name="Dorrance A.E."/>
            <person name="Dou D."/>
            <person name="Dickerman A.W."/>
            <person name="Dubchak I.L."/>
            <person name="Garbelotto M."/>
            <person name="Gijzen M."/>
            <person name="Gordon S.G."/>
            <person name="Govers F."/>
            <person name="Grunwald N.J."/>
            <person name="Huang W."/>
            <person name="Ivors K.L."/>
            <person name="Jones R.W."/>
            <person name="Kamoun S."/>
            <person name="Krampis K."/>
            <person name="Lamour K.H."/>
            <person name="Lee M.K."/>
            <person name="McDonald W.H."/>
            <person name="Medina M."/>
            <person name="Meijer H.J."/>
            <person name="Nordberg E.K."/>
            <person name="Maclean D.J."/>
            <person name="Ospina-Giraldo M.D."/>
            <person name="Morris P.F."/>
            <person name="Phuntumart V."/>
            <person name="Putnam N.H."/>
            <person name="Rash S."/>
            <person name="Rose J.K."/>
            <person name="Sakihama Y."/>
            <person name="Salamov A.A."/>
            <person name="Savidor A."/>
            <person name="Scheuring C.F."/>
            <person name="Smith B.M."/>
            <person name="Sobral B.W."/>
            <person name="Terry A."/>
            <person name="Torto-Alalibo T.A."/>
            <person name="Win J."/>
            <person name="Xu Z."/>
            <person name="Zhang H."/>
            <person name="Grigoriev I.V."/>
            <person name="Rokhsar D.S."/>
            <person name="Boore J.L."/>
        </authorList>
    </citation>
    <scope>NUCLEOTIDE SEQUENCE [LARGE SCALE GENOMIC DNA]</scope>
    <source>
        <strain evidence="1 2">P6497</strain>
    </source>
</reference>
<dbReference type="InParanoid" id="G4ZV49"/>
<dbReference type="GeneID" id="20659172"/>
<evidence type="ECO:0000313" key="1">
    <source>
        <dbReference type="EMBL" id="EGZ13673.1"/>
    </source>
</evidence>
<sequence>TLLTSSKVTPDKLQKWLDEGKSAETVFARMRLKKAGGWLLYRPQFTEWLISFLRYESTLGQRWSFLINEASLGEGHVMSRDEAA</sequence>
<evidence type="ECO:0000313" key="2">
    <source>
        <dbReference type="Proteomes" id="UP000002640"/>
    </source>
</evidence>
<dbReference type="Proteomes" id="UP000002640">
    <property type="component" value="Unassembled WGS sequence"/>
</dbReference>
<gene>
    <name evidence="1" type="ORF">PHYSODRAFT_510865</name>
</gene>
<accession>G4ZV49</accession>
<protein>
    <recommendedName>
        <fullName evidence="3">RXLR phytopathogen effector protein WY-domain domain-containing protein</fullName>
    </recommendedName>
</protein>
<dbReference type="EMBL" id="JH159156">
    <property type="protein sequence ID" value="EGZ13673.1"/>
    <property type="molecule type" value="Genomic_DNA"/>
</dbReference>
<name>G4ZV49_PHYSP</name>